<evidence type="ECO:0000256" key="2">
    <source>
        <dbReference type="ARBA" id="ARBA00022679"/>
    </source>
</evidence>
<proteinExistence type="predicted"/>
<protein>
    <submittedName>
        <fullName evidence="3">16S rRNA (Guanine(966)-N(2))-methyltransferase RsmD</fullName>
        <ecNumber evidence="3 4">2.1.1.171</ecNumber>
    </submittedName>
    <submittedName>
        <fullName evidence="4">N6-adenine-specific methylase</fullName>
        <ecNumber evidence="4">2.1.1.-</ecNumber>
    </submittedName>
</protein>
<dbReference type="PANTHER" id="PTHR43542:SF1">
    <property type="entry name" value="METHYLTRANSFERASE"/>
    <property type="match status" value="1"/>
</dbReference>
<dbReference type="Pfam" id="PF03602">
    <property type="entry name" value="Cons_hypoth95"/>
    <property type="match status" value="1"/>
</dbReference>
<name>A0A3P8MDG1_9BACT</name>
<dbReference type="InterPro" id="IPR029063">
    <property type="entry name" value="SAM-dependent_MTases_sf"/>
</dbReference>
<keyword evidence="1 4" id="KW-0489">Methyltransferase</keyword>
<reference evidence="4 5" key="1">
    <citation type="submission" date="2018-12" db="EMBL/GenBank/DDBJ databases">
        <authorList>
            <consortium name="Pathogen Informatics"/>
        </authorList>
    </citation>
    <scope>NUCLEOTIDE SEQUENCE [LARGE SCALE GENOMIC DNA]</scope>
    <source>
        <strain evidence="4 5">NCTC10126</strain>
    </source>
</reference>
<dbReference type="PIRSF" id="PIRSF004553">
    <property type="entry name" value="CHP00095"/>
    <property type="match status" value="1"/>
</dbReference>
<evidence type="ECO:0000313" key="3">
    <source>
        <dbReference type="EMBL" id="UUD35443.1"/>
    </source>
</evidence>
<dbReference type="InterPro" id="IPR004398">
    <property type="entry name" value="RNA_MeTrfase_RsmD"/>
</dbReference>
<evidence type="ECO:0000313" key="5">
    <source>
        <dbReference type="Proteomes" id="UP000280036"/>
    </source>
</evidence>
<gene>
    <name evidence="4" type="primary">rsmD</name>
    <name evidence="4" type="ORF">NCTC10126_00263</name>
    <name evidence="3" type="ORF">NPA07_01030</name>
</gene>
<dbReference type="OrthoDB" id="9803017at2"/>
<evidence type="ECO:0000313" key="4">
    <source>
        <dbReference type="EMBL" id="VDR41780.1"/>
    </source>
</evidence>
<dbReference type="EMBL" id="UZVY01000001">
    <property type="protein sequence ID" value="VDR41780.1"/>
    <property type="molecule type" value="Genomic_DNA"/>
</dbReference>
<organism evidence="4 5">
    <name type="scientific">Mycoplasmopsis caviae</name>
    <dbReference type="NCBI Taxonomy" id="55603"/>
    <lineage>
        <taxon>Bacteria</taxon>
        <taxon>Bacillati</taxon>
        <taxon>Mycoplasmatota</taxon>
        <taxon>Mycoplasmoidales</taxon>
        <taxon>Metamycoplasmataceae</taxon>
        <taxon>Mycoplasmopsis</taxon>
    </lineage>
</organism>
<keyword evidence="6" id="KW-1185">Reference proteome</keyword>
<dbReference type="CDD" id="cd02440">
    <property type="entry name" value="AdoMet_MTases"/>
    <property type="match status" value="1"/>
</dbReference>
<dbReference type="PANTHER" id="PTHR43542">
    <property type="entry name" value="METHYLTRANSFERASE"/>
    <property type="match status" value="1"/>
</dbReference>
<dbReference type="SUPFAM" id="SSF53335">
    <property type="entry name" value="S-adenosyl-L-methionine-dependent methyltransferases"/>
    <property type="match status" value="1"/>
</dbReference>
<dbReference type="NCBIfam" id="TIGR00095">
    <property type="entry name" value="16S rRNA (guanine(966)-N(2))-methyltransferase RsmD"/>
    <property type="match status" value="1"/>
</dbReference>
<dbReference type="RefSeq" id="WP_126118047.1">
    <property type="nucleotide sequence ID" value="NZ_CP101806.1"/>
</dbReference>
<dbReference type="Proteomes" id="UP001058569">
    <property type="component" value="Chromosome"/>
</dbReference>
<dbReference type="EMBL" id="CP101806">
    <property type="protein sequence ID" value="UUD35443.1"/>
    <property type="molecule type" value="Genomic_DNA"/>
</dbReference>
<accession>A0A3P8MDG1</accession>
<dbReference type="Proteomes" id="UP000280036">
    <property type="component" value="Unassembled WGS sequence"/>
</dbReference>
<dbReference type="AlphaFoldDB" id="A0A3P8MDG1"/>
<dbReference type="Gene3D" id="3.40.50.150">
    <property type="entry name" value="Vaccinia Virus protein VP39"/>
    <property type="match status" value="1"/>
</dbReference>
<dbReference type="EC" id="2.1.1.171" evidence="3 4"/>
<dbReference type="GO" id="GO:0052913">
    <property type="term" value="F:16S rRNA (guanine(966)-N(2))-methyltransferase activity"/>
    <property type="evidence" value="ECO:0007669"/>
    <property type="project" value="UniProtKB-EC"/>
</dbReference>
<reference evidence="3" key="2">
    <citation type="submission" date="2022-07" db="EMBL/GenBank/DDBJ databases">
        <title>Complete genome of Mycoplasma caviae type strain G122.</title>
        <authorList>
            <person name="Spergser J."/>
        </authorList>
    </citation>
    <scope>NUCLEOTIDE SEQUENCE</scope>
    <source>
        <strain evidence="3">G122</strain>
    </source>
</reference>
<keyword evidence="2 4" id="KW-0808">Transferase</keyword>
<sequence length="182" mass="20887">MLRIISGKYRHLNIKQPKTTNTRPTMDRVREAIFSSIRFNLEGSCILDLFAGSGAYSFEALSNFAAKSVAIDNNSEAINTIKENALMLKIENIEIIKDDVLNFLNTKIGRTFDFIFIDAPYNEYELVNKCLELICNHKFLTRNGLIILETDNHLRINIPDKLTIQKQKKYGRVDILFIANNN</sequence>
<evidence type="ECO:0000256" key="1">
    <source>
        <dbReference type="ARBA" id="ARBA00022603"/>
    </source>
</evidence>
<evidence type="ECO:0000313" key="6">
    <source>
        <dbReference type="Proteomes" id="UP001058569"/>
    </source>
</evidence>
<dbReference type="EC" id="2.1.1.-" evidence="4"/>